<dbReference type="InterPro" id="IPR036412">
    <property type="entry name" value="HAD-like_sf"/>
</dbReference>
<keyword evidence="2" id="KW-1185">Reference proteome</keyword>
<gene>
    <name evidence="1" type="ORF">CYCCA115_LOCUS17803</name>
</gene>
<dbReference type="PANTHER" id="PTHR19288:SF90">
    <property type="entry name" value="OS08G0542600 PROTEIN"/>
    <property type="match status" value="1"/>
</dbReference>
<dbReference type="SUPFAM" id="SSF56784">
    <property type="entry name" value="HAD-like"/>
    <property type="match status" value="1"/>
</dbReference>
<dbReference type="Pfam" id="PF13344">
    <property type="entry name" value="Hydrolase_6"/>
    <property type="match status" value="1"/>
</dbReference>
<proteinExistence type="predicted"/>
<dbReference type="Proteomes" id="UP001295423">
    <property type="component" value="Unassembled WGS sequence"/>
</dbReference>
<comment type="caution">
    <text evidence="1">The sequence shown here is derived from an EMBL/GenBank/DDBJ whole genome shotgun (WGS) entry which is preliminary data.</text>
</comment>
<evidence type="ECO:0000313" key="2">
    <source>
        <dbReference type="Proteomes" id="UP001295423"/>
    </source>
</evidence>
<sequence>MHESTSTTSKTEILSGVRDIVDRYDVFLLDMWGVMHDGEVAYEGVLDVISKLKELGKDLIILSNSSKRQIKSIKMLNKLGFDPKDFSNIITSGEVAYHMLSNTKTDDSALAPQPWDVLEPFAHTDKKKVFCFGSGDGDEEYVTSCGWELASMEEADLIVARGYFTINDGTNIVHKNNDGEEAYLHALEEQIQQAAKRKIPMIVANPDKIRPDADRTPMPGTIGVAYESSLGGDANGLVRYIGKPFADVYEIALRGKDRARVCMVGDALETDITGAVVEGIDSIWVANDGIHNVDIEKKGDGSLEAGFEKVVQEFNQRKDTYAKGQQLSPDVVLPHFRW</sequence>
<dbReference type="PANTHER" id="PTHR19288">
    <property type="entry name" value="4-NITROPHENYLPHOSPHATASE-RELATED"/>
    <property type="match status" value="1"/>
</dbReference>
<name>A0AAD2G0W6_9STRA</name>
<dbReference type="EMBL" id="CAKOGP040001992">
    <property type="protein sequence ID" value="CAJ1959381.1"/>
    <property type="molecule type" value="Genomic_DNA"/>
</dbReference>
<protein>
    <recommendedName>
        <fullName evidence="3">Phosphoglycolate phosphatase</fullName>
    </recommendedName>
</protein>
<dbReference type="GO" id="GO:0009507">
    <property type="term" value="C:chloroplast"/>
    <property type="evidence" value="ECO:0007669"/>
    <property type="project" value="TreeGrafter"/>
</dbReference>
<dbReference type="InterPro" id="IPR006357">
    <property type="entry name" value="HAD-SF_hydro_IIA"/>
</dbReference>
<dbReference type="Pfam" id="PF13242">
    <property type="entry name" value="Hydrolase_like"/>
    <property type="match status" value="1"/>
</dbReference>
<dbReference type="InterPro" id="IPR023214">
    <property type="entry name" value="HAD_sf"/>
</dbReference>
<reference evidence="1" key="1">
    <citation type="submission" date="2023-08" db="EMBL/GenBank/DDBJ databases">
        <authorList>
            <person name="Audoor S."/>
            <person name="Bilcke G."/>
        </authorList>
    </citation>
    <scope>NUCLEOTIDE SEQUENCE</scope>
</reference>
<dbReference type="GO" id="GO:0016791">
    <property type="term" value="F:phosphatase activity"/>
    <property type="evidence" value="ECO:0007669"/>
    <property type="project" value="TreeGrafter"/>
</dbReference>
<organism evidence="1 2">
    <name type="scientific">Cylindrotheca closterium</name>
    <dbReference type="NCBI Taxonomy" id="2856"/>
    <lineage>
        <taxon>Eukaryota</taxon>
        <taxon>Sar</taxon>
        <taxon>Stramenopiles</taxon>
        <taxon>Ochrophyta</taxon>
        <taxon>Bacillariophyta</taxon>
        <taxon>Bacillariophyceae</taxon>
        <taxon>Bacillariophycidae</taxon>
        <taxon>Bacillariales</taxon>
        <taxon>Bacillariaceae</taxon>
        <taxon>Cylindrotheca</taxon>
    </lineage>
</organism>
<dbReference type="AlphaFoldDB" id="A0AAD2G0W6"/>
<dbReference type="Gene3D" id="3.40.50.1000">
    <property type="entry name" value="HAD superfamily/HAD-like"/>
    <property type="match status" value="2"/>
</dbReference>
<evidence type="ECO:0000313" key="1">
    <source>
        <dbReference type="EMBL" id="CAJ1959381.1"/>
    </source>
</evidence>
<accession>A0AAD2G0W6</accession>
<evidence type="ECO:0008006" key="3">
    <source>
        <dbReference type="Google" id="ProtNLM"/>
    </source>
</evidence>